<organism evidence="2 4">
    <name type="scientific">Aspergillus lentulus</name>
    <dbReference type="NCBI Taxonomy" id="293939"/>
    <lineage>
        <taxon>Eukaryota</taxon>
        <taxon>Fungi</taxon>
        <taxon>Dikarya</taxon>
        <taxon>Ascomycota</taxon>
        <taxon>Pezizomycotina</taxon>
        <taxon>Eurotiomycetes</taxon>
        <taxon>Eurotiomycetidae</taxon>
        <taxon>Eurotiales</taxon>
        <taxon>Aspergillaceae</taxon>
        <taxon>Aspergillus</taxon>
        <taxon>Aspergillus subgen. Fumigati</taxon>
    </lineage>
</organism>
<reference evidence="1 3" key="2">
    <citation type="submission" date="2020-01" db="EMBL/GenBank/DDBJ databases">
        <title>Draft genome sequence of Aspergillus lentulus IFM 60648.</title>
        <authorList>
            <person name="Takahashi H."/>
            <person name="Yaguchi T."/>
        </authorList>
    </citation>
    <scope>NUCLEOTIDE SEQUENCE [LARGE SCALE GENOMIC DNA]</scope>
    <source>
        <strain evidence="1 3">IFM 60648</strain>
    </source>
</reference>
<dbReference type="EMBL" id="JAAAPU010000223">
    <property type="protein sequence ID" value="KAF4200190.1"/>
    <property type="molecule type" value="Genomic_DNA"/>
</dbReference>
<proteinExistence type="predicted"/>
<dbReference type="EMBL" id="BLKI01000105">
    <property type="protein sequence ID" value="GFF92810.1"/>
    <property type="molecule type" value="Genomic_DNA"/>
</dbReference>
<accession>A0AAN6BKX3</accession>
<name>A0AAN6BKX3_ASPLE</name>
<evidence type="ECO:0000313" key="3">
    <source>
        <dbReference type="Proteomes" id="UP000465220"/>
    </source>
</evidence>
<dbReference type="Proteomes" id="UP000649114">
    <property type="component" value="Unassembled WGS sequence"/>
</dbReference>
<protein>
    <submittedName>
        <fullName evidence="2">Uncharacterized protein</fullName>
    </submittedName>
</protein>
<comment type="caution">
    <text evidence="2">The sequence shown here is derived from an EMBL/GenBank/DDBJ whole genome shotgun (WGS) entry which is preliminary data.</text>
</comment>
<evidence type="ECO:0000313" key="4">
    <source>
        <dbReference type="Proteomes" id="UP000649114"/>
    </source>
</evidence>
<sequence>MEVDDPPVDEARPGTPRPVRKLWSAIGTFHPYPPPRISLKRRAPFSPYRMPTAITAPISNTQAPGSICQQATAAANDQLLLLGDWKLALTSLAEALETTISSLQGRPKELARGLVARFITLANHNTPQQGAKPDIARPQQAQAYQAKKTLQASTWASVAAPKASQDNWQSITQEYHVQASQQQAQKPAQQQPQQESEADSCIFLRLLVSSSLQAIRLHGIRVTLAEKIPGGIT</sequence>
<dbReference type="PANTHER" id="PTHR33481">
    <property type="entry name" value="REVERSE TRANSCRIPTASE"/>
    <property type="match status" value="1"/>
</dbReference>
<reference evidence="2" key="1">
    <citation type="journal article" date="2020" name="bioRxiv">
        <title>Genomic and phenotypic heterogeneity of clinical isolates of the human pathogens Aspergillus fumigatus, Aspergillus lentulus and Aspergillus fumigatiaffinis.</title>
        <authorList>
            <person name="dos Santos R.A.C."/>
            <person name="Steenwyk J.L."/>
            <person name="Rivero-Menendez O."/>
            <person name="Mead M.E."/>
            <person name="Silva L.P."/>
            <person name="Bastos R.W."/>
            <person name="Alastruey-Izquierdo A."/>
            <person name="Goldman G.H."/>
            <person name="Rokas A."/>
        </authorList>
    </citation>
    <scope>NUCLEOTIDE SEQUENCE</scope>
    <source>
        <strain evidence="2">CNM-CM8927</strain>
    </source>
</reference>
<evidence type="ECO:0000313" key="2">
    <source>
        <dbReference type="EMBL" id="KAF4200190.1"/>
    </source>
</evidence>
<evidence type="ECO:0000313" key="1">
    <source>
        <dbReference type="EMBL" id="GFF92810.1"/>
    </source>
</evidence>
<gene>
    <name evidence="2" type="ORF">CNMCM8927_003813</name>
    <name evidence="1" type="ORF">IFM60648_09870</name>
</gene>
<keyword evidence="3" id="KW-1185">Reference proteome</keyword>
<dbReference type="AlphaFoldDB" id="A0AAN6BKX3"/>
<dbReference type="PANTHER" id="PTHR33481:SF1">
    <property type="entry name" value="ENDONUCLEASE_EXONUCLEASE_PHOSPHATASE DOMAIN-CONTAINING PROTEIN-RELATED"/>
    <property type="match status" value="1"/>
</dbReference>
<reference evidence="2" key="3">
    <citation type="submission" date="2020-04" db="EMBL/GenBank/DDBJ databases">
        <authorList>
            <person name="Santos R.A.C."/>
            <person name="Steenwyk J.L."/>
            <person name="Rivero-Menendez O."/>
            <person name="Mead M.E."/>
            <person name="Silva L.P."/>
            <person name="Bastos R.W."/>
            <person name="Alastruey-Izquierdo A."/>
            <person name="Goldman G.H."/>
            <person name="Rokas A."/>
        </authorList>
    </citation>
    <scope>NUCLEOTIDE SEQUENCE</scope>
    <source>
        <strain evidence="2">CNM-CM8927</strain>
    </source>
</reference>
<dbReference type="Proteomes" id="UP000465220">
    <property type="component" value="Unassembled WGS sequence"/>
</dbReference>